<sequence>MATPNVVAAQGHPLRTGSNSPLRLDVQHNCNFTKKLHAALRDLSQRMTAQRQTDDVDADNSPSGCTPPEERNKGHNDGKVDIGDFERMNLATTAAPATMHTQDSSSRAVMTTTSVPPPTPTTQSLLEQAPCETALRKASSVTKTESIAAISKAQMDTKH</sequence>
<feature type="region of interest" description="Disordered" evidence="1">
    <location>
        <begin position="47"/>
        <end position="129"/>
    </location>
</feature>
<reference evidence="2 3" key="1">
    <citation type="journal article" date="2016" name="Sci. Rep.">
        <title>Draft genome sequencing and secretome analysis of fungal phytopathogen Ascochyta rabiei provides insight into the necrotrophic effector repertoire.</title>
        <authorList>
            <person name="Verma S."/>
            <person name="Gazara R.K."/>
            <person name="Nizam S."/>
            <person name="Parween S."/>
            <person name="Chattopadhyay D."/>
            <person name="Verma P.K."/>
        </authorList>
    </citation>
    <scope>NUCLEOTIDE SEQUENCE [LARGE SCALE GENOMIC DNA]</scope>
    <source>
        <strain evidence="2 3">ArDII</strain>
    </source>
</reference>
<dbReference type="Proteomes" id="UP000076837">
    <property type="component" value="Unassembled WGS sequence"/>
</dbReference>
<feature type="compositionally biased region" description="Polar residues" evidence="1">
    <location>
        <begin position="99"/>
        <end position="110"/>
    </location>
</feature>
<dbReference type="AlphaFoldDB" id="A0A163HF76"/>
<evidence type="ECO:0000313" key="3">
    <source>
        <dbReference type="Proteomes" id="UP000076837"/>
    </source>
</evidence>
<evidence type="ECO:0000256" key="1">
    <source>
        <dbReference type="SAM" id="MobiDB-lite"/>
    </source>
</evidence>
<comment type="caution">
    <text evidence="2">The sequence shown here is derived from an EMBL/GenBank/DDBJ whole genome shotgun (WGS) entry which is preliminary data.</text>
</comment>
<gene>
    <name evidence="2" type="ORF">ST47_g3586</name>
</gene>
<organism evidence="2 3">
    <name type="scientific">Didymella rabiei</name>
    <name type="common">Chickpea ascochyta blight fungus</name>
    <name type="synonym">Mycosphaerella rabiei</name>
    <dbReference type="NCBI Taxonomy" id="5454"/>
    <lineage>
        <taxon>Eukaryota</taxon>
        <taxon>Fungi</taxon>
        <taxon>Dikarya</taxon>
        <taxon>Ascomycota</taxon>
        <taxon>Pezizomycotina</taxon>
        <taxon>Dothideomycetes</taxon>
        <taxon>Pleosporomycetidae</taxon>
        <taxon>Pleosporales</taxon>
        <taxon>Pleosporineae</taxon>
        <taxon>Didymellaceae</taxon>
        <taxon>Ascochyta</taxon>
    </lineage>
</organism>
<feature type="region of interest" description="Disordered" evidence="1">
    <location>
        <begin position="1"/>
        <end position="22"/>
    </location>
</feature>
<name>A0A163HF76_DIDRA</name>
<proteinExistence type="predicted"/>
<feature type="compositionally biased region" description="Basic and acidic residues" evidence="1">
    <location>
        <begin position="68"/>
        <end position="87"/>
    </location>
</feature>
<keyword evidence="3" id="KW-1185">Reference proteome</keyword>
<evidence type="ECO:0000313" key="2">
    <source>
        <dbReference type="EMBL" id="KZM25266.1"/>
    </source>
</evidence>
<accession>A0A163HF76</accession>
<dbReference type="EMBL" id="JYNV01000130">
    <property type="protein sequence ID" value="KZM25266.1"/>
    <property type="molecule type" value="Genomic_DNA"/>
</dbReference>
<protein>
    <submittedName>
        <fullName evidence="2">Uncharacterized protein</fullName>
    </submittedName>
</protein>